<reference evidence="7" key="1">
    <citation type="journal article" date="2019" name="Int. J. Syst. Evol. Microbiol.">
        <title>The Global Catalogue of Microorganisms (GCM) 10K type strain sequencing project: providing services to taxonomists for standard genome sequencing and annotation.</title>
        <authorList>
            <consortium name="The Broad Institute Genomics Platform"/>
            <consortium name="The Broad Institute Genome Sequencing Center for Infectious Disease"/>
            <person name="Wu L."/>
            <person name="Ma J."/>
        </authorList>
    </citation>
    <scope>NUCLEOTIDE SEQUENCE [LARGE SCALE GENOMIC DNA]</scope>
    <source>
        <strain evidence="7">KACC 13778</strain>
    </source>
</reference>
<evidence type="ECO:0000313" key="6">
    <source>
        <dbReference type="EMBL" id="MFC5493313.1"/>
    </source>
</evidence>
<comment type="similarity">
    <text evidence="1">Belongs to the peptidase S45 family.</text>
</comment>
<dbReference type="SUPFAM" id="SSF56235">
    <property type="entry name" value="N-terminal nucleophile aminohydrolases (Ntn hydrolases)"/>
    <property type="match status" value="1"/>
</dbReference>
<dbReference type="InterPro" id="IPR043147">
    <property type="entry name" value="Penicillin_amidase_A-knob"/>
</dbReference>
<keyword evidence="2 5" id="KW-0732">Signal</keyword>
<evidence type="ECO:0000313" key="7">
    <source>
        <dbReference type="Proteomes" id="UP001595956"/>
    </source>
</evidence>
<keyword evidence="4" id="KW-0865">Zymogen</keyword>
<evidence type="ECO:0000256" key="2">
    <source>
        <dbReference type="ARBA" id="ARBA00022729"/>
    </source>
</evidence>
<evidence type="ECO:0000256" key="3">
    <source>
        <dbReference type="ARBA" id="ARBA00022801"/>
    </source>
</evidence>
<dbReference type="Gene3D" id="2.30.120.10">
    <property type="match status" value="1"/>
</dbReference>
<dbReference type="PANTHER" id="PTHR34218">
    <property type="entry name" value="PEPTIDASE S45 PENICILLIN AMIDASE"/>
    <property type="match status" value="1"/>
</dbReference>
<dbReference type="RefSeq" id="WP_345172306.1">
    <property type="nucleotide sequence ID" value="NZ_BAABFQ010000003.1"/>
</dbReference>
<feature type="chain" id="PRO_5047304115" evidence="5">
    <location>
        <begin position="26"/>
        <end position="784"/>
    </location>
</feature>
<sequence>MKVLQGPLVALTSLLMLVPAASAMAAPQTAAPAKSAAAPAYDVTIEITEHGIPHITSDTFEGMAYGAGWATMSAATCNLMDTILTARGERSKYLGPEATYEDNVGGKGTNLQWDTLVTDLHDRQVVEKLLEDEVAGPTDRAEAMVVAETAAFNRWLTENEITDPACADAEWIKPDITTTDVWYAFYLAQLISSTSRLLPQITTATPPTANTPAAKPTARGWKAFQEQDFGSNATAVGGDDTSTGRGMILGNPHFPWLGRYRFTQMHLTVPGEFNAAGGALTGFPAINIGFNRRVAWSHTVSTGYRFTPYQYPTAGTPTSYKTATGTAELDRRDVEVEVKTADGVETVTRTLWRTPQGYVLSAPSLFMPWSATSFWAIRDANAEHLRTFDTFLSMGMASSVRDLLQRQDRGGGMPWVNTIAADRKGDVVYADHSVVPHVTDEMAERCMTGVGRLIFASAGLPGLDGTRATTDCRWGTDKDAQRPGILGPQHLPETFRRDWVMNANDSYWAPNDKVRLTGYPRIIGCEAGDVGCDRTMRTKVVMAYVRDQLKQGKETPETLASHQYANRVYAAEVARQGGRLDQVCAATDETDACQVLRDWDGRSDATSNAGAAIFQEFVQVADARDLKIWAVPYDFRKPFTTPNTLSTAQPVVDAMAAAIAKVEDKGLGKSYGELHYSGDRGSEKWPLGGGLGDLSGDANAVSSATGDRVLDPVTRGSSYIQTIAFTGKKGLNARTILTYSQYEDPTSPWSDDQTRLFSKEKWVRLPWTAKQVEAHLVDTIHLVG</sequence>
<organism evidence="6 7">
    <name type="scientific">Nocardioides caricicola</name>
    <dbReference type="NCBI Taxonomy" id="634770"/>
    <lineage>
        <taxon>Bacteria</taxon>
        <taxon>Bacillati</taxon>
        <taxon>Actinomycetota</taxon>
        <taxon>Actinomycetes</taxon>
        <taxon>Propionibacteriales</taxon>
        <taxon>Nocardioidaceae</taxon>
        <taxon>Nocardioides</taxon>
    </lineage>
</organism>
<evidence type="ECO:0000256" key="5">
    <source>
        <dbReference type="SAM" id="SignalP"/>
    </source>
</evidence>
<dbReference type="InterPro" id="IPR002692">
    <property type="entry name" value="S45"/>
</dbReference>
<feature type="signal peptide" evidence="5">
    <location>
        <begin position="1"/>
        <end position="25"/>
    </location>
</feature>
<proteinExistence type="inferred from homology"/>
<dbReference type="InterPro" id="IPR023343">
    <property type="entry name" value="Penicillin_amidase_dom1"/>
</dbReference>
<evidence type="ECO:0000256" key="1">
    <source>
        <dbReference type="ARBA" id="ARBA00006586"/>
    </source>
</evidence>
<dbReference type="Proteomes" id="UP001595956">
    <property type="component" value="Unassembled WGS sequence"/>
</dbReference>
<protein>
    <submittedName>
        <fullName evidence="6">Penicillin acylase family protein</fullName>
    </submittedName>
</protein>
<evidence type="ECO:0000256" key="4">
    <source>
        <dbReference type="ARBA" id="ARBA00023145"/>
    </source>
</evidence>
<name>A0ABW0N223_9ACTN</name>
<gene>
    <name evidence="6" type="ORF">ACFPKY_09385</name>
</gene>
<dbReference type="Gene3D" id="1.10.439.10">
    <property type="entry name" value="Penicillin Amidohydrolase, domain 1"/>
    <property type="match status" value="1"/>
</dbReference>
<accession>A0ABW0N223</accession>
<dbReference type="Gene3D" id="3.60.20.10">
    <property type="entry name" value="Glutamine Phosphoribosylpyrophosphate, subunit 1, domain 1"/>
    <property type="match status" value="1"/>
</dbReference>
<dbReference type="InterPro" id="IPR029055">
    <property type="entry name" value="Ntn_hydrolases_N"/>
</dbReference>
<dbReference type="Pfam" id="PF01804">
    <property type="entry name" value="Penicil_amidase"/>
    <property type="match status" value="1"/>
</dbReference>
<dbReference type="InterPro" id="IPR043146">
    <property type="entry name" value="Penicillin_amidase_N_B-knob"/>
</dbReference>
<keyword evidence="3" id="KW-0378">Hydrolase</keyword>
<dbReference type="PANTHER" id="PTHR34218:SF3">
    <property type="entry name" value="ACYL-HOMOSERINE LACTONE ACYLASE PVDQ"/>
    <property type="match status" value="1"/>
</dbReference>
<comment type="caution">
    <text evidence="6">The sequence shown here is derived from an EMBL/GenBank/DDBJ whole genome shotgun (WGS) entry which is preliminary data.</text>
</comment>
<dbReference type="EMBL" id="JBHSMD010000002">
    <property type="protein sequence ID" value="MFC5493313.1"/>
    <property type="molecule type" value="Genomic_DNA"/>
</dbReference>
<dbReference type="Gene3D" id="1.10.1400.10">
    <property type="match status" value="1"/>
</dbReference>
<keyword evidence="7" id="KW-1185">Reference proteome</keyword>